<proteinExistence type="predicted"/>
<dbReference type="InterPro" id="IPR009091">
    <property type="entry name" value="RCC1/BLIP-II"/>
</dbReference>
<dbReference type="Gene3D" id="2.130.10.30">
    <property type="entry name" value="Regulator of chromosome condensation 1/beta-lactamase-inhibitor protein II"/>
    <property type="match status" value="2"/>
</dbReference>
<dbReference type="PROSITE" id="PS50012">
    <property type="entry name" value="RCC1_3"/>
    <property type="match status" value="2"/>
</dbReference>
<dbReference type="InterPro" id="IPR000408">
    <property type="entry name" value="Reg_chr_condens"/>
</dbReference>
<accession>A0ABT9BAA5</accession>
<dbReference type="PRINTS" id="PR00633">
    <property type="entry name" value="RCCNDNSATION"/>
</dbReference>
<comment type="caution">
    <text evidence="1">The sequence shown here is derived from an EMBL/GenBank/DDBJ whole genome shotgun (WGS) entry which is preliminary data.</text>
</comment>
<organism evidence="1 2">
    <name type="scientific">Hymenobacter aranciens</name>
    <dbReference type="NCBI Taxonomy" id="3063996"/>
    <lineage>
        <taxon>Bacteria</taxon>
        <taxon>Pseudomonadati</taxon>
        <taxon>Bacteroidota</taxon>
        <taxon>Cytophagia</taxon>
        <taxon>Cytophagales</taxon>
        <taxon>Hymenobacteraceae</taxon>
        <taxon>Hymenobacter</taxon>
    </lineage>
</organism>
<dbReference type="EMBL" id="JAUQSY010000004">
    <property type="protein sequence ID" value="MDO7874583.1"/>
    <property type="molecule type" value="Genomic_DNA"/>
</dbReference>
<evidence type="ECO:0008006" key="3">
    <source>
        <dbReference type="Google" id="ProtNLM"/>
    </source>
</evidence>
<evidence type="ECO:0000313" key="2">
    <source>
        <dbReference type="Proteomes" id="UP001176429"/>
    </source>
</evidence>
<evidence type="ECO:0000313" key="1">
    <source>
        <dbReference type="EMBL" id="MDO7874583.1"/>
    </source>
</evidence>
<dbReference type="RefSeq" id="WP_305005897.1">
    <property type="nucleotide sequence ID" value="NZ_JAUQSY010000004.1"/>
</dbReference>
<name>A0ABT9BAA5_9BACT</name>
<dbReference type="PANTHER" id="PTHR45982:SF1">
    <property type="entry name" value="REGULATOR OF CHROMOSOME CONDENSATION"/>
    <property type="match status" value="1"/>
</dbReference>
<protein>
    <recommendedName>
        <fullName evidence="3">T9SS type A sorting domain-containing protein</fullName>
    </recommendedName>
</protein>
<dbReference type="InterPro" id="IPR051553">
    <property type="entry name" value="Ran_GTPase-activating"/>
</dbReference>
<dbReference type="Proteomes" id="UP001176429">
    <property type="component" value="Unassembled WGS sequence"/>
</dbReference>
<sequence>MVAAEVGGTSSFAIRQDGTLWAWGSNAQGQLGTGNTTSSSLPIATGLSNIIAISNSDQTSFALRNDGRVYSWGSNGSGILGLGAGITQVNTPTLIPGLTNVRQIDASNTTGKAVTSSGAVYCWGSQAFGQVGNGIVSISALQYTPVQLTSITGAVAVASCVVASIAILANGDTRVWGDNSSGQFGICSSSDSSVPIPGPSFMAGVEIVGTGWLLTSIEPNGVVKTWGGHPVYLGGYTPTSTMPSGYSCAPTPVPNACLAKPNAWPPCAPVAIATPNGTSTCAGRTIHLVASGGDGMTYTWSPATGLSSTTGQMVTAFVTNNITYTVSSCGQSASVDVVPEYNCCLRDANPDAYEVPPGTYDDNSNPFIYGPQATYYLPGTVRLEYGTFFLEEGVTVLVDSDTTSYIELGPEAQLEMSGATITAACQNMWGGIKVEADAIGIMSYADQNENPSSIQHSFHGIVLQEATATPAYFGLSQTSFWCNRQSIKIHRYNLPATPTDYVQGCTFDSNPLDFKAPWEHQDAENHYYSLRHIAVAGDLRDATITENSFSHSLYSVYGLTNDLEESALRLSNCRFDDFYLAGIANYHGGTNNTYLVTGSTFTFPNTGSFLPPTEQINEAIAHQNELFNQTGGPYNLPFGQEVFHEGTYGIFTHRVGLTALDNRFQQLDSVSVDMDNYDLFMSTRPRQTGILTATPATTNGNSFYLLDTGLNFQEIYQNTHYTVQGNGFTHCRIGVNLQSTSGGHPTLPDAVVNLSCNTFRRMDGVRGGTTIGVRIAYAQMFDVPQHMCTYCPVVYFYAGIRLDDPAATPNDTYMKNWFDDSNVASGHAYYSLQNEQPGYTLRYKTFGNNNFPVNSYALHDANLSYGSTNIPTGGALPNTLGMPETYTCQNQIPAWPGAGIQFRGANSPTQPTTGGGNSLDQNWPNPATGVTSFAYQLRNGTQQADLLIRRATDGGEIQRTPLNVRATSHDINVSKWTPGTYFVTLTIDGVPGPTRRVVVQ</sequence>
<gene>
    <name evidence="1" type="ORF">Q5H93_07555</name>
</gene>
<keyword evidence="2" id="KW-1185">Reference proteome</keyword>
<reference evidence="1" key="1">
    <citation type="submission" date="2023-07" db="EMBL/GenBank/DDBJ databases">
        <authorList>
            <person name="Kim M.K."/>
        </authorList>
    </citation>
    <scope>NUCLEOTIDE SEQUENCE</scope>
    <source>
        <strain evidence="1">ASUV-10-1</strain>
    </source>
</reference>
<dbReference type="Pfam" id="PF00415">
    <property type="entry name" value="RCC1"/>
    <property type="match status" value="2"/>
</dbReference>
<dbReference type="SUPFAM" id="SSF50985">
    <property type="entry name" value="RCC1/BLIP-II"/>
    <property type="match status" value="1"/>
</dbReference>
<dbReference type="PANTHER" id="PTHR45982">
    <property type="entry name" value="REGULATOR OF CHROMOSOME CONDENSATION"/>
    <property type="match status" value="1"/>
</dbReference>